<dbReference type="RefSeq" id="WP_345234072.1">
    <property type="nucleotide sequence ID" value="NZ_BAABIQ010000043.1"/>
</dbReference>
<feature type="region of interest" description="Disordered" evidence="1">
    <location>
        <begin position="17"/>
        <end position="36"/>
    </location>
</feature>
<protein>
    <submittedName>
        <fullName evidence="2">Uncharacterized protein</fullName>
    </submittedName>
</protein>
<dbReference type="EMBL" id="BAABIQ010000043">
    <property type="protein sequence ID" value="GAA4804021.1"/>
    <property type="molecule type" value="Genomic_DNA"/>
</dbReference>
<reference evidence="3" key="1">
    <citation type="journal article" date="2019" name="Int. J. Syst. Evol. Microbiol.">
        <title>The Global Catalogue of Microorganisms (GCM) 10K type strain sequencing project: providing services to taxonomists for standard genome sequencing and annotation.</title>
        <authorList>
            <consortium name="The Broad Institute Genomics Platform"/>
            <consortium name="The Broad Institute Genome Sequencing Center for Infectious Disease"/>
            <person name="Wu L."/>
            <person name="Ma J."/>
        </authorList>
    </citation>
    <scope>NUCLEOTIDE SEQUENCE [LARGE SCALE GENOMIC DNA]</scope>
    <source>
        <strain evidence="3">JCM 18200</strain>
    </source>
</reference>
<evidence type="ECO:0000313" key="3">
    <source>
        <dbReference type="Proteomes" id="UP001501411"/>
    </source>
</evidence>
<sequence>MKKIAIKKKTVFLFGNKKNGSPQGVRPTTEGQGDPTWWTVTLTIGGGLK</sequence>
<evidence type="ECO:0000313" key="2">
    <source>
        <dbReference type="EMBL" id="GAA4804021.1"/>
    </source>
</evidence>
<comment type="caution">
    <text evidence="2">The sequence shown here is derived from an EMBL/GenBank/DDBJ whole genome shotgun (WGS) entry which is preliminary data.</text>
</comment>
<dbReference type="Proteomes" id="UP001501411">
    <property type="component" value="Unassembled WGS sequence"/>
</dbReference>
<gene>
    <name evidence="2" type="ORF">GCM10023231_36360</name>
</gene>
<proteinExistence type="predicted"/>
<organism evidence="2 3">
    <name type="scientific">Olivibacter ginsenosidimutans</name>
    <dbReference type="NCBI Taxonomy" id="1176537"/>
    <lineage>
        <taxon>Bacteria</taxon>
        <taxon>Pseudomonadati</taxon>
        <taxon>Bacteroidota</taxon>
        <taxon>Sphingobacteriia</taxon>
        <taxon>Sphingobacteriales</taxon>
        <taxon>Sphingobacteriaceae</taxon>
        <taxon>Olivibacter</taxon>
    </lineage>
</organism>
<name>A0ABP9C5W1_9SPHI</name>
<accession>A0ABP9C5W1</accession>
<evidence type="ECO:0000256" key="1">
    <source>
        <dbReference type="SAM" id="MobiDB-lite"/>
    </source>
</evidence>
<keyword evidence="3" id="KW-1185">Reference proteome</keyword>